<protein>
    <submittedName>
        <fullName evidence="1">Uncharacterized protein</fullName>
    </submittedName>
</protein>
<comment type="caution">
    <text evidence="1">The sequence shown here is derived from an EMBL/GenBank/DDBJ whole genome shotgun (WGS) entry which is preliminary data.</text>
</comment>
<proteinExistence type="predicted"/>
<evidence type="ECO:0000313" key="1">
    <source>
        <dbReference type="EMBL" id="EHM44942.1"/>
    </source>
</evidence>
<name>G9Y3X6_HAFAL</name>
<organism evidence="1 2">
    <name type="scientific">Hafnia alvei ATCC 51873</name>
    <dbReference type="NCBI Taxonomy" id="1002364"/>
    <lineage>
        <taxon>Bacteria</taxon>
        <taxon>Pseudomonadati</taxon>
        <taxon>Pseudomonadota</taxon>
        <taxon>Gammaproteobacteria</taxon>
        <taxon>Enterobacterales</taxon>
        <taxon>Hafniaceae</taxon>
        <taxon>Hafnia</taxon>
    </lineage>
</organism>
<reference evidence="1 2" key="1">
    <citation type="submission" date="2011-08" db="EMBL/GenBank/DDBJ databases">
        <authorList>
            <person name="Weinstock G."/>
            <person name="Sodergren E."/>
            <person name="Clifton S."/>
            <person name="Fulton L."/>
            <person name="Fulton B."/>
            <person name="Courtney L."/>
            <person name="Fronick C."/>
            <person name="Harrison M."/>
            <person name="Strong C."/>
            <person name="Farmer C."/>
            <person name="Delahaunty K."/>
            <person name="Markovic C."/>
            <person name="Hall O."/>
            <person name="Minx P."/>
            <person name="Tomlinson C."/>
            <person name="Mitreva M."/>
            <person name="Hou S."/>
            <person name="Chen J."/>
            <person name="Wollam A."/>
            <person name="Pepin K.H."/>
            <person name="Johnson M."/>
            <person name="Bhonagiri V."/>
            <person name="Zhang X."/>
            <person name="Suruliraj S."/>
            <person name="Warren W."/>
            <person name="Chinwalla A."/>
            <person name="Mardis E.R."/>
            <person name="Wilson R.K."/>
        </authorList>
    </citation>
    <scope>NUCLEOTIDE SEQUENCE [LARGE SCALE GENOMIC DNA]</scope>
    <source>
        <strain evidence="1 2">ATCC 51873</strain>
    </source>
</reference>
<sequence length="52" mass="6098">MLIAPLVKFCHQTTLSVKNRQSEASLLMLKRDNTRHLNKAVLQTMPKWIFMD</sequence>
<evidence type="ECO:0000313" key="2">
    <source>
        <dbReference type="Proteomes" id="UP000005959"/>
    </source>
</evidence>
<dbReference type="HOGENOM" id="CLU_3080447_0_0_6"/>
<accession>G9Y3X6</accession>
<dbReference type="EMBL" id="AGCI01000026">
    <property type="protein sequence ID" value="EHM44942.1"/>
    <property type="molecule type" value="Genomic_DNA"/>
</dbReference>
<dbReference type="AlphaFoldDB" id="G9Y3X6"/>
<dbReference type="Proteomes" id="UP000005959">
    <property type="component" value="Unassembled WGS sequence"/>
</dbReference>
<gene>
    <name evidence="1" type="ORF">HMPREF0454_01255</name>
</gene>